<dbReference type="SUPFAM" id="SSF54928">
    <property type="entry name" value="RNA-binding domain, RBD"/>
    <property type="match status" value="1"/>
</dbReference>
<dbReference type="InterPro" id="IPR051181">
    <property type="entry name" value="CAF1_poly(A)_ribonucleases"/>
</dbReference>
<reference evidence="4" key="1">
    <citation type="submission" date="2015-12" db="EMBL/GenBank/DDBJ databases">
        <title>De novo transcriptome assembly of four potential Pierce s Disease insect vectors from Arizona vineyards.</title>
        <authorList>
            <person name="Tassone E.E."/>
        </authorList>
    </citation>
    <scope>NUCLEOTIDE SEQUENCE</scope>
</reference>
<evidence type="ECO:0000256" key="2">
    <source>
        <dbReference type="SAM" id="MobiDB-lite"/>
    </source>
</evidence>
<dbReference type="GO" id="GO:0000289">
    <property type="term" value="P:nuclear-transcribed mRNA poly(A) tail shortening"/>
    <property type="evidence" value="ECO:0007669"/>
    <property type="project" value="TreeGrafter"/>
</dbReference>
<dbReference type="InterPro" id="IPR012337">
    <property type="entry name" value="RNaseH-like_sf"/>
</dbReference>
<dbReference type="Gene3D" id="3.30.1370.50">
    <property type="entry name" value="R3H-like domain"/>
    <property type="match status" value="1"/>
</dbReference>
<dbReference type="GO" id="GO:0046872">
    <property type="term" value="F:metal ion binding"/>
    <property type="evidence" value="ECO:0007669"/>
    <property type="project" value="InterPro"/>
</dbReference>
<dbReference type="InterPro" id="IPR006941">
    <property type="entry name" value="RNase_CAF1"/>
</dbReference>
<dbReference type="InterPro" id="IPR014789">
    <property type="entry name" value="PolyA-riboNase_RNA-binding"/>
</dbReference>
<dbReference type="AlphaFoldDB" id="A0A1B6C3M0"/>
<evidence type="ECO:0000313" key="4">
    <source>
        <dbReference type="EMBL" id="JAS08101.1"/>
    </source>
</evidence>
<dbReference type="InterPro" id="IPR036867">
    <property type="entry name" value="R3H_dom_sf"/>
</dbReference>
<name>A0A1B6C3M0_9HEMI</name>
<feature type="compositionally biased region" description="Low complexity" evidence="2">
    <location>
        <begin position="533"/>
        <end position="543"/>
    </location>
</feature>
<gene>
    <name evidence="4" type="ORF">g.7982</name>
</gene>
<dbReference type="EMBL" id="GEDC01029197">
    <property type="protein sequence ID" value="JAS08101.1"/>
    <property type="molecule type" value="Transcribed_RNA"/>
</dbReference>
<dbReference type="SUPFAM" id="SSF82708">
    <property type="entry name" value="R3H domain"/>
    <property type="match status" value="1"/>
</dbReference>
<dbReference type="Gene3D" id="3.30.70.330">
    <property type="match status" value="1"/>
</dbReference>
<dbReference type="PANTHER" id="PTHR15092:SF44">
    <property type="entry name" value="POLY(A)-SPECIFIC RIBONUCLEASE PARN"/>
    <property type="match status" value="1"/>
</dbReference>
<dbReference type="InterPro" id="IPR012677">
    <property type="entry name" value="Nucleotide-bd_a/b_plait_sf"/>
</dbReference>
<dbReference type="SUPFAM" id="SSF53098">
    <property type="entry name" value="Ribonuclease H-like"/>
    <property type="match status" value="1"/>
</dbReference>
<organism evidence="4">
    <name type="scientific">Clastoptera arizonana</name>
    <name type="common">Arizona spittle bug</name>
    <dbReference type="NCBI Taxonomy" id="38151"/>
    <lineage>
        <taxon>Eukaryota</taxon>
        <taxon>Metazoa</taxon>
        <taxon>Ecdysozoa</taxon>
        <taxon>Arthropoda</taxon>
        <taxon>Hexapoda</taxon>
        <taxon>Insecta</taxon>
        <taxon>Pterygota</taxon>
        <taxon>Neoptera</taxon>
        <taxon>Paraneoptera</taxon>
        <taxon>Hemiptera</taxon>
        <taxon>Auchenorrhyncha</taxon>
        <taxon>Cercopoidea</taxon>
        <taxon>Clastopteridae</taxon>
        <taxon>Clastoptera</taxon>
    </lineage>
</organism>
<dbReference type="GO" id="GO:0003723">
    <property type="term" value="F:RNA binding"/>
    <property type="evidence" value="ECO:0007669"/>
    <property type="project" value="InterPro"/>
</dbReference>
<feature type="domain" description="Poly(A)-specific ribonuclease RNA-binding" evidence="3">
    <location>
        <begin position="429"/>
        <end position="492"/>
    </location>
</feature>
<feature type="compositionally biased region" description="Polar residues" evidence="2">
    <location>
        <begin position="544"/>
        <end position="553"/>
    </location>
</feature>
<sequence>MEVTRLNFESVLPEIQSAIDTATFLSIDTEFTGLSNEVERPSFDNTAERYEKIRAKSLEFLLVQLGLAIFTYDPEKKVYNHRTYSFYVFPKPCTIARLGQDEWFKCQATSMDILGEGNFDFNKVFKQGIPYLNQYQSGYIRRYLERRRENRLRFEEATVGYPITINDDLKDTVEEVEKQVEAFVADPSAKNVTLPAFNSYVRRILFLHLKHKFGVDNLLYETLDRSIVVRRRPSPEDLVIEEEERVNNENIRLDLATGFSKLITHISQSGKYIVGHNMLLDLCHIIHRFWNPLPENYDDFKVLLHSVFPRIIDTKILIKAPQLSIDGVKFPSYLKKTFLQIQKEPFKLIKLECGFGEEQSYSLDVYKDHDAGYDAFATGVLFQTVINYLGTFKNPPAEHVEPYDDILKNYTNFVYIMRVNSTINLEGMDDPVDRSNVFYISCQTKWTPPSIIKLFSPFGDIQIRWINPYAAYVVLKDRSQVENVKEVLIEKRDQSQYVNTNYRVMTYDNHVRLLKERIQNRRTRFRRPFSVGRRPYYRSPPRSFNTYDQNYQGNEGHMEGGDQGNDLRYNQEEQWQGSATNNIPEEQPEGQQEELQEDLL</sequence>
<feature type="compositionally biased region" description="Polar residues" evidence="2">
    <location>
        <begin position="572"/>
        <end position="584"/>
    </location>
</feature>
<dbReference type="CDD" id="cd02325">
    <property type="entry name" value="R3H"/>
    <property type="match status" value="1"/>
</dbReference>
<feature type="compositionally biased region" description="Acidic residues" evidence="2">
    <location>
        <begin position="586"/>
        <end position="600"/>
    </location>
</feature>
<feature type="region of interest" description="Disordered" evidence="2">
    <location>
        <begin position="529"/>
        <end position="600"/>
    </location>
</feature>
<protein>
    <recommendedName>
        <fullName evidence="3">Poly(A)-specific ribonuclease RNA-binding domain-containing protein</fullName>
    </recommendedName>
</protein>
<dbReference type="Pfam" id="PF04857">
    <property type="entry name" value="CAF1"/>
    <property type="match status" value="1"/>
</dbReference>
<dbReference type="GO" id="GO:1990431">
    <property type="term" value="P:priRNA 3'-end processing"/>
    <property type="evidence" value="ECO:0007669"/>
    <property type="project" value="TreeGrafter"/>
</dbReference>
<dbReference type="Gene3D" id="3.30.420.10">
    <property type="entry name" value="Ribonuclease H-like superfamily/Ribonuclease H"/>
    <property type="match status" value="1"/>
</dbReference>
<dbReference type="GO" id="GO:0005634">
    <property type="term" value="C:nucleus"/>
    <property type="evidence" value="ECO:0007669"/>
    <property type="project" value="InterPro"/>
</dbReference>
<evidence type="ECO:0000256" key="1">
    <source>
        <dbReference type="ARBA" id="ARBA00008372"/>
    </source>
</evidence>
<evidence type="ECO:0000259" key="3">
    <source>
        <dbReference type="Pfam" id="PF08675"/>
    </source>
</evidence>
<dbReference type="PANTHER" id="PTHR15092">
    <property type="entry name" value="POLY A -SPECIFIC RIBONUCLEASE/TARGET OF EGR1, MEMBER 1"/>
    <property type="match status" value="1"/>
</dbReference>
<dbReference type="GO" id="GO:0004535">
    <property type="term" value="F:poly(A)-specific ribonuclease activity"/>
    <property type="evidence" value="ECO:0007669"/>
    <property type="project" value="InterPro"/>
</dbReference>
<dbReference type="InterPro" id="IPR036397">
    <property type="entry name" value="RNaseH_sf"/>
</dbReference>
<dbReference type="GO" id="GO:1990432">
    <property type="term" value="P:siRNA 3'-end processing"/>
    <property type="evidence" value="ECO:0007669"/>
    <property type="project" value="TreeGrafter"/>
</dbReference>
<proteinExistence type="inferred from homology"/>
<dbReference type="Pfam" id="PF08675">
    <property type="entry name" value="RNA_bind"/>
    <property type="match status" value="1"/>
</dbReference>
<dbReference type="InterPro" id="IPR035979">
    <property type="entry name" value="RBD_domain_sf"/>
</dbReference>
<dbReference type="GO" id="GO:0005737">
    <property type="term" value="C:cytoplasm"/>
    <property type="evidence" value="ECO:0007669"/>
    <property type="project" value="InterPro"/>
</dbReference>
<accession>A0A1B6C3M0</accession>
<comment type="similarity">
    <text evidence="1">Belongs to the CAF1 family.</text>
</comment>